<feature type="region of interest" description="Disordered" evidence="1">
    <location>
        <begin position="465"/>
        <end position="499"/>
    </location>
</feature>
<dbReference type="InParanoid" id="A0A0C3G3J1"/>
<feature type="compositionally biased region" description="Polar residues" evidence="1">
    <location>
        <begin position="478"/>
        <end position="493"/>
    </location>
</feature>
<protein>
    <submittedName>
        <fullName evidence="2">Uncharacterized protein</fullName>
    </submittedName>
</protein>
<gene>
    <name evidence="2" type="ORF">PILCRDRAFT_777248</name>
</gene>
<dbReference type="HOGENOM" id="CLU_031643_0_0_1"/>
<feature type="compositionally biased region" description="Polar residues" evidence="1">
    <location>
        <begin position="351"/>
        <end position="363"/>
    </location>
</feature>
<feature type="region of interest" description="Disordered" evidence="1">
    <location>
        <begin position="173"/>
        <end position="223"/>
    </location>
</feature>
<keyword evidence="3" id="KW-1185">Reference proteome</keyword>
<name>A0A0C3G3J1_PILCF</name>
<dbReference type="OrthoDB" id="3194584at2759"/>
<accession>A0A0C3G3J1</accession>
<dbReference type="Proteomes" id="UP000054166">
    <property type="component" value="Unassembled WGS sequence"/>
</dbReference>
<reference evidence="2 3" key="1">
    <citation type="submission" date="2014-04" db="EMBL/GenBank/DDBJ databases">
        <authorList>
            <consortium name="DOE Joint Genome Institute"/>
            <person name="Kuo A."/>
            <person name="Tarkka M."/>
            <person name="Buscot F."/>
            <person name="Kohler A."/>
            <person name="Nagy L.G."/>
            <person name="Floudas D."/>
            <person name="Copeland A."/>
            <person name="Barry K.W."/>
            <person name="Cichocki N."/>
            <person name="Veneault-Fourrey C."/>
            <person name="LaButti K."/>
            <person name="Lindquist E.A."/>
            <person name="Lipzen A."/>
            <person name="Lundell T."/>
            <person name="Morin E."/>
            <person name="Murat C."/>
            <person name="Sun H."/>
            <person name="Tunlid A."/>
            <person name="Henrissat B."/>
            <person name="Grigoriev I.V."/>
            <person name="Hibbett D.S."/>
            <person name="Martin F."/>
            <person name="Nordberg H.P."/>
            <person name="Cantor M.N."/>
            <person name="Hua S.X."/>
        </authorList>
    </citation>
    <scope>NUCLEOTIDE SEQUENCE [LARGE SCALE GENOMIC DNA]</scope>
    <source>
        <strain evidence="2 3">F 1598</strain>
    </source>
</reference>
<evidence type="ECO:0000256" key="1">
    <source>
        <dbReference type="SAM" id="MobiDB-lite"/>
    </source>
</evidence>
<evidence type="ECO:0000313" key="2">
    <source>
        <dbReference type="EMBL" id="KIM85136.1"/>
    </source>
</evidence>
<dbReference type="EMBL" id="KN832985">
    <property type="protein sequence ID" value="KIM85136.1"/>
    <property type="molecule type" value="Genomic_DNA"/>
</dbReference>
<feature type="compositionally biased region" description="Polar residues" evidence="1">
    <location>
        <begin position="1"/>
        <end position="16"/>
    </location>
</feature>
<feature type="region of interest" description="Disordered" evidence="1">
    <location>
        <begin position="344"/>
        <end position="368"/>
    </location>
</feature>
<reference evidence="3" key="2">
    <citation type="submission" date="2015-01" db="EMBL/GenBank/DDBJ databases">
        <title>Evolutionary Origins and Diversification of the Mycorrhizal Mutualists.</title>
        <authorList>
            <consortium name="DOE Joint Genome Institute"/>
            <consortium name="Mycorrhizal Genomics Consortium"/>
            <person name="Kohler A."/>
            <person name="Kuo A."/>
            <person name="Nagy L.G."/>
            <person name="Floudas D."/>
            <person name="Copeland A."/>
            <person name="Barry K.W."/>
            <person name="Cichocki N."/>
            <person name="Veneault-Fourrey C."/>
            <person name="LaButti K."/>
            <person name="Lindquist E.A."/>
            <person name="Lipzen A."/>
            <person name="Lundell T."/>
            <person name="Morin E."/>
            <person name="Murat C."/>
            <person name="Riley R."/>
            <person name="Ohm R."/>
            <person name="Sun H."/>
            <person name="Tunlid A."/>
            <person name="Henrissat B."/>
            <person name="Grigoriev I.V."/>
            <person name="Hibbett D.S."/>
            <person name="Martin F."/>
        </authorList>
    </citation>
    <scope>NUCLEOTIDE SEQUENCE [LARGE SCALE GENOMIC DNA]</scope>
    <source>
        <strain evidence="3">F 1598</strain>
    </source>
</reference>
<proteinExistence type="predicted"/>
<sequence length="523" mass="58196">MNPDGKSTSSSSTYTNHGILENMPPPFTNPLMQLLQGMQWSPQMSHMNPFFTAAAQMQNNSWSQSQEVPPNSIVAVSPLQHNQSQLGYNALGSTVPGNGMYVDASPVGSADDDSCLAQALYNSIDNGQTYKRLQINQHPAHAWKDYYLDHAPRIDVLVSRLADPIVKTVKKPFSDLQSTDTRSVDSTRNAPSVSITRTGGSRRKTQKKPYERPEASQSRTGTHLGHLVRRNVIKLPASVPSCSPSPPTSVVPRYPGGAAHLFTDPDRVFFFDFIRWELHRDASLGKFALCEKLAKKASHHSTSSWAYFWNKHHVVADKILAAAQEADNRMCKFDDPETFARSVGNEDIESDSNLGSDANSLSDIESDSSDFECLKEAPGGDDSAMAKTAGDPYTKADYRVMAKYIVAFDGNWSALTAKERWAQFCEQHPQRKYSSLQKRYNRDKAVISKLVRKYRKRDNQLMLKSASVRSLSEEPLSRRQTTSSRPLSPNSVEQARVEEGEKLAIDALNSLREFGNSREPSTS</sequence>
<dbReference type="STRING" id="765440.A0A0C3G3J1"/>
<feature type="compositionally biased region" description="Polar residues" evidence="1">
    <location>
        <begin position="175"/>
        <end position="199"/>
    </location>
</feature>
<evidence type="ECO:0000313" key="3">
    <source>
        <dbReference type="Proteomes" id="UP000054166"/>
    </source>
</evidence>
<feature type="region of interest" description="Disordered" evidence="1">
    <location>
        <begin position="1"/>
        <end position="22"/>
    </location>
</feature>
<organism evidence="2 3">
    <name type="scientific">Piloderma croceum (strain F 1598)</name>
    <dbReference type="NCBI Taxonomy" id="765440"/>
    <lineage>
        <taxon>Eukaryota</taxon>
        <taxon>Fungi</taxon>
        <taxon>Dikarya</taxon>
        <taxon>Basidiomycota</taxon>
        <taxon>Agaricomycotina</taxon>
        <taxon>Agaricomycetes</taxon>
        <taxon>Agaricomycetidae</taxon>
        <taxon>Atheliales</taxon>
        <taxon>Atheliaceae</taxon>
        <taxon>Piloderma</taxon>
    </lineage>
</organism>
<dbReference type="AlphaFoldDB" id="A0A0C3G3J1"/>